<dbReference type="PANTHER" id="PTHR36456">
    <property type="entry name" value="UPF0232 PROTEIN SCO3875"/>
    <property type="match status" value="1"/>
</dbReference>
<sequence>MFKRDVKSIKELIMQNLRNQGLETPLLQKRLVESWPSVAGPVISRYTMNVYITNQTLMVRLSNPALRADLSMRRQEFVSRLNSVVGSFVIADIRFC</sequence>
<proteinExistence type="predicted"/>
<name>A0ABX2ARL5_9BACT</name>
<gene>
    <name evidence="1" type="ORF">HPS56_10050</name>
</gene>
<dbReference type="EMBL" id="JABKKF010000009">
    <property type="protein sequence ID" value="NPD92677.1"/>
    <property type="molecule type" value="Genomic_DNA"/>
</dbReference>
<dbReference type="PANTHER" id="PTHR36456:SF1">
    <property type="entry name" value="UPF0232 PROTEIN SCO3875"/>
    <property type="match status" value="1"/>
</dbReference>
<reference evidence="1 2" key="1">
    <citation type="submission" date="2020-05" db="EMBL/GenBank/DDBJ databases">
        <title>Distinct polysaccharide utilization as determinants for interspecies competition between intestinal Prevotella spp.</title>
        <authorList>
            <person name="Galvez E.J.C."/>
            <person name="Iljazovic A."/>
            <person name="Strowig T."/>
        </authorList>
    </citation>
    <scope>NUCLEOTIDE SEQUENCE [LARGE SCALE GENOMIC DNA]</scope>
    <source>
        <strain evidence="1 2">PMUR</strain>
    </source>
</reference>
<evidence type="ECO:0000313" key="2">
    <source>
        <dbReference type="Proteomes" id="UP000714420"/>
    </source>
</evidence>
<dbReference type="Proteomes" id="UP000714420">
    <property type="component" value="Unassembled WGS sequence"/>
</dbReference>
<dbReference type="RefSeq" id="WP_172276079.1">
    <property type="nucleotide sequence ID" value="NZ_CASGMU010000010.1"/>
</dbReference>
<keyword evidence="2" id="KW-1185">Reference proteome</keyword>
<evidence type="ECO:0000313" key="1">
    <source>
        <dbReference type="EMBL" id="NPD92677.1"/>
    </source>
</evidence>
<dbReference type="Pfam" id="PF05258">
    <property type="entry name" value="DciA"/>
    <property type="match status" value="1"/>
</dbReference>
<comment type="caution">
    <text evidence="1">The sequence shown here is derived from an EMBL/GenBank/DDBJ whole genome shotgun (WGS) entry which is preliminary data.</text>
</comment>
<organism evidence="1 2">
    <name type="scientific">Xylanibacter muris</name>
    <dbReference type="NCBI Taxonomy" id="2736290"/>
    <lineage>
        <taxon>Bacteria</taxon>
        <taxon>Pseudomonadati</taxon>
        <taxon>Bacteroidota</taxon>
        <taxon>Bacteroidia</taxon>
        <taxon>Bacteroidales</taxon>
        <taxon>Prevotellaceae</taxon>
        <taxon>Xylanibacter</taxon>
    </lineage>
</organism>
<protein>
    <submittedName>
        <fullName evidence="1">DUF721 domain-containing protein</fullName>
    </submittedName>
</protein>
<accession>A0ABX2ARL5</accession>
<dbReference type="InterPro" id="IPR007922">
    <property type="entry name" value="DciA-like"/>
</dbReference>